<dbReference type="GO" id="GO:0008821">
    <property type="term" value="F:crossover junction DNA endonuclease activity"/>
    <property type="evidence" value="ECO:0007669"/>
    <property type="project" value="UniProtKB-EC"/>
</dbReference>
<evidence type="ECO:0000256" key="12">
    <source>
        <dbReference type="ARBA" id="ARBA00029523"/>
    </source>
</evidence>
<keyword evidence="5 13" id="KW-0255">Endonuclease</keyword>
<keyword evidence="10 13" id="KW-0234">DNA repair</keyword>
<keyword evidence="8 13" id="KW-0460">Magnesium</keyword>
<dbReference type="GO" id="GO:0005737">
    <property type="term" value="C:cytoplasm"/>
    <property type="evidence" value="ECO:0007669"/>
    <property type="project" value="UniProtKB-SubCell"/>
</dbReference>
<reference evidence="16" key="1">
    <citation type="submission" date="2023-03" db="EMBL/GenBank/DDBJ databases">
        <authorList>
            <person name="Shen W."/>
            <person name="Cai J."/>
        </authorList>
    </citation>
    <scope>NUCLEOTIDE SEQUENCE</scope>
    <source>
        <strain evidence="16">B226-2</strain>
    </source>
</reference>
<evidence type="ECO:0000256" key="2">
    <source>
        <dbReference type="ARBA" id="ARBA00022490"/>
    </source>
</evidence>
<evidence type="ECO:0000256" key="13">
    <source>
        <dbReference type="HAMAP-Rule" id="MF_00130"/>
    </source>
</evidence>
<dbReference type="Pfam" id="PF03838">
    <property type="entry name" value="RecU"/>
    <property type="match status" value="1"/>
</dbReference>
<gene>
    <name evidence="13 16" type="primary">recU</name>
    <name evidence="16" type="ORF">P7H43_11015</name>
</gene>
<feature type="binding site" evidence="13">
    <location>
        <position position="133"/>
    </location>
    <ligand>
        <name>Mg(2+)</name>
        <dbReference type="ChEBI" id="CHEBI:18420"/>
    </ligand>
</feature>
<evidence type="ECO:0000313" key="17">
    <source>
        <dbReference type="Proteomes" id="UP001256711"/>
    </source>
</evidence>
<keyword evidence="3 13" id="KW-0540">Nuclease</keyword>
<evidence type="ECO:0000256" key="15">
    <source>
        <dbReference type="SAM" id="MobiDB-lite"/>
    </source>
</evidence>
<feature type="binding site" evidence="13">
    <location>
        <position position="114"/>
    </location>
    <ligand>
        <name>Mg(2+)</name>
        <dbReference type="ChEBI" id="CHEBI:18420"/>
    </ligand>
</feature>
<keyword evidence="9 13" id="KW-0233">DNA recombination</keyword>
<evidence type="ECO:0000256" key="3">
    <source>
        <dbReference type="ARBA" id="ARBA00022722"/>
    </source>
</evidence>
<dbReference type="GO" id="GO:0007059">
    <property type="term" value="P:chromosome segregation"/>
    <property type="evidence" value="ECO:0007669"/>
    <property type="project" value="UniProtKB-UniRule"/>
</dbReference>
<dbReference type="GO" id="GO:0000287">
    <property type="term" value="F:magnesium ion binding"/>
    <property type="evidence" value="ECO:0007669"/>
    <property type="project" value="UniProtKB-UniRule"/>
</dbReference>
<accession>A0AAW8U424</accession>
<dbReference type="HAMAP" id="MF_00130">
    <property type="entry name" value="RecU"/>
    <property type="match status" value="1"/>
</dbReference>
<comment type="subcellular location">
    <subcellularLocation>
        <location evidence="1 13">Cytoplasm</location>
    </subcellularLocation>
</comment>
<keyword evidence="7 13" id="KW-0378">Hydrolase</keyword>
<evidence type="ECO:0000256" key="10">
    <source>
        <dbReference type="ARBA" id="ARBA00023204"/>
    </source>
</evidence>
<evidence type="ECO:0000256" key="14">
    <source>
        <dbReference type="NCBIfam" id="TIGR00648"/>
    </source>
</evidence>
<sequence>MVLNYPDGRLYSDDIPKKPAKQVRTIPPSKRTAQTQKKTNFANRGMRFEEAINESNAYYLSRNLAVIHKKPTPIQIVKVDYPRRSAAVIKEAYFKEASTTDYNGVYKGYYVDFEAKETKNKTSFPLKNFHQHQITHMNACHNQGGITFVLLWFSQLQRCFFMDSKTLDRHWQAQATAKKSIPLQVIEAESTEIFLGIAPRIPYLDALDHYIALKEQEHDN</sequence>
<dbReference type="InterPro" id="IPR011335">
    <property type="entry name" value="Restrct_endonuc-II-like"/>
</dbReference>
<proteinExistence type="inferred from homology"/>
<dbReference type="Gene3D" id="3.40.1350.10">
    <property type="match status" value="1"/>
</dbReference>
<keyword evidence="2 13" id="KW-0963">Cytoplasm</keyword>
<dbReference type="GO" id="GO:0003676">
    <property type="term" value="F:nucleic acid binding"/>
    <property type="evidence" value="ECO:0007669"/>
    <property type="project" value="InterPro"/>
</dbReference>
<dbReference type="NCBIfam" id="NF002584">
    <property type="entry name" value="PRK02234.1-5"/>
    <property type="match status" value="1"/>
</dbReference>
<dbReference type="EMBL" id="JARQBJ010000005">
    <property type="protein sequence ID" value="MDT2811007.1"/>
    <property type="molecule type" value="Genomic_DNA"/>
</dbReference>
<feature type="region of interest" description="Disordered" evidence="15">
    <location>
        <begin position="14"/>
        <end position="37"/>
    </location>
</feature>
<dbReference type="InterPro" id="IPR004612">
    <property type="entry name" value="Resolv_RecU"/>
</dbReference>
<comment type="catalytic activity">
    <reaction evidence="13">
        <text>Endonucleolytic cleavage at a junction such as a reciprocal single-stranded crossover between two homologous DNA duplexes (Holliday junction).</text>
        <dbReference type="EC" id="3.1.21.10"/>
    </reaction>
</comment>
<evidence type="ECO:0000256" key="1">
    <source>
        <dbReference type="ARBA" id="ARBA00004496"/>
    </source>
</evidence>
<dbReference type="GO" id="GO:0006281">
    <property type="term" value="P:DNA repair"/>
    <property type="evidence" value="ECO:0007669"/>
    <property type="project" value="UniProtKB-UniRule"/>
</dbReference>
<keyword evidence="4 13" id="KW-0479">Metal-binding</keyword>
<dbReference type="EC" id="3.1.21.10" evidence="13 14"/>
<comment type="similarity">
    <text evidence="11 13">Belongs to the RecU family.</text>
</comment>
<dbReference type="SUPFAM" id="SSF52980">
    <property type="entry name" value="Restriction endonuclease-like"/>
    <property type="match status" value="1"/>
</dbReference>
<evidence type="ECO:0000256" key="11">
    <source>
        <dbReference type="ARBA" id="ARBA00023447"/>
    </source>
</evidence>
<dbReference type="PIRSF" id="PIRSF037785">
    <property type="entry name" value="RecU"/>
    <property type="match status" value="1"/>
</dbReference>
<comment type="cofactor">
    <cofactor evidence="13">
        <name>Mg(2+)</name>
        <dbReference type="ChEBI" id="CHEBI:18420"/>
    </cofactor>
    <text evidence="13">Binds 1 Mg(2+) ion per subunit.</text>
</comment>
<comment type="function">
    <text evidence="13">Endonuclease that resolves Holliday junction intermediates in genetic recombination. Cleaves mobile four-strand junctions by introducing symmetrical nicks in paired strands. Promotes annealing of linear ssDNA with homologous dsDNA. Required for DNA repair, homologous recombination and chromosome segregation.</text>
</comment>
<evidence type="ECO:0000256" key="5">
    <source>
        <dbReference type="ARBA" id="ARBA00022759"/>
    </source>
</evidence>
<comment type="caution">
    <text evidence="16">The sequence shown here is derived from an EMBL/GenBank/DDBJ whole genome shotgun (WGS) entry which is preliminary data.</text>
</comment>
<protein>
    <recommendedName>
        <fullName evidence="12 13">Holliday junction resolvase RecU</fullName>
        <ecNumber evidence="13 14">3.1.21.10</ecNumber>
    </recommendedName>
    <alternativeName>
        <fullName evidence="13">Recombination protein U homolog</fullName>
    </alternativeName>
</protein>
<evidence type="ECO:0000313" key="16">
    <source>
        <dbReference type="EMBL" id="MDT2811007.1"/>
    </source>
</evidence>
<dbReference type="NCBIfam" id="TIGR00648">
    <property type="entry name" value="recU"/>
    <property type="match status" value="1"/>
</dbReference>
<feature type="site" description="Transition state stabilizer" evidence="13">
    <location>
        <position position="116"/>
    </location>
</feature>
<evidence type="ECO:0000256" key="6">
    <source>
        <dbReference type="ARBA" id="ARBA00022763"/>
    </source>
</evidence>
<feature type="binding site" evidence="13">
    <location>
        <position position="99"/>
    </location>
    <ligand>
        <name>Mg(2+)</name>
        <dbReference type="ChEBI" id="CHEBI:18420"/>
    </ligand>
</feature>
<evidence type="ECO:0000256" key="4">
    <source>
        <dbReference type="ARBA" id="ARBA00022723"/>
    </source>
</evidence>
<dbReference type="GO" id="GO:0006310">
    <property type="term" value="P:DNA recombination"/>
    <property type="evidence" value="ECO:0007669"/>
    <property type="project" value="UniProtKB-UniRule"/>
</dbReference>
<dbReference type="RefSeq" id="WP_231452522.1">
    <property type="nucleotide sequence ID" value="NZ_JADMDV010000003.1"/>
</dbReference>
<dbReference type="CDD" id="cd22354">
    <property type="entry name" value="RecU-like"/>
    <property type="match status" value="1"/>
</dbReference>
<dbReference type="Proteomes" id="UP001256711">
    <property type="component" value="Unassembled WGS sequence"/>
</dbReference>
<name>A0AAW8U424_9ENTE</name>
<organism evidence="16 17">
    <name type="scientific">Enterococcus asini</name>
    <dbReference type="NCBI Taxonomy" id="57732"/>
    <lineage>
        <taxon>Bacteria</taxon>
        <taxon>Bacillati</taxon>
        <taxon>Bacillota</taxon>
        <taxon>Bacilli</taxon>
        <taxon>Lactobacillales</taxon>
        <taxon>Enterococcaceae</taxon>
        <taxon>Enterococcus</taxon>
    </lineage>
</organism>
<dbReference type="AlphaFoldDB" id="A0AAW8U424"/>
<evidence type="ECO:0000256" key="8">
    <source>
        <dbReference type="ARBA" id="ARBA00022842"/>
    </source>
</evidence>
<feature type="binding site" evidence="13">
    <location>
        <position position="101"/>
    </location>
    <ligand>
        <name>Mg(2+)</name>
        <dbReference type="ChEBI" id="CHEBI:18420"/>
    </ligand>
</feature>
<keyword evidence="6 13" id="KW-0227">DNA damage</keyword>
<evidence type="ECO:0000256" key="7">
    <source>
        <dbReference type="ARBA" id="ARBA00022801"/>
    </source>
</evidence>
<evidence type="ECO:0000256" key="9">
    <source>
        <dbReference type="ARBA" id="ARBA00023172"/>
    </source>
</evidence>
<dbReference type="InterPro" id="IPR011856">
    <property type="entry name" value="tRNA_endonuc-like_dom_sf"/>
</dbReference>